<dbReference type="Pfam" id="PF01042">
    <property type="entry name" value="Ribonuc_L-PSP"/>
    <property type="match status" value="1"/>
</dbReference>
<gene>
    <name evidence="2" type="ORF">GCM10023091_34790</name>
</gene>
<organism evidence="2 3">
    <name type="scientific">Ravibacter arvi</name>
    <dbReference type="NCBI Taxonomy" id="2051041"/>
    <lineage>
        <taxon>Bacteria</taxon>
        <taxon>Pseudomonadati</taxon>
        <taxon>Bacteroidota</taxon>
        <taxon>Cytophagia</taxon>
        <taxon>Cytophagales</taxon>
        <taxon>Spirosomataceae</taxon>
        <taxon>Ravibacter</taxon>
    </lineage>
</organism>
<dbReference type="InterPro" id="IPR006175">
    <property type="entry name" value="YjgF/YER057c/UK114"/>
</dbReference>
<dbReference type="EMBL" id="BAABEY010000032">
    <property type="protein sequence ID" value="GAA4444515.1"/>
    <property type="molecule type" value="Genomic_DNA"/>
</dbReference>
<dbReference type="InterPro" id="IPR035959">
    <property type="entry name" value="RutC-like_sf"/>
</dbReference>
<dbReference type="Gene3D" id="3.30.1330.40">
    <property type="entry name" value="RutC-like"/>
    <property type="match status" value="1"/>
</dbReference>
<comment type="caution">
    <text evidence="2">The sequence shown here is derived from an EMBL/GenBank/DDBJ whole genome shotgun (WGS) entry which is preliminary data.</text>
</comment>
<dbReference type="Proteomes" id="UP001501508">
    <property type="component" value="Unassembled WGS sequence"/>
</dbReference>
<comment type="similarity">
    <text evidence="1">Belongs to the RutC family.</text>
</comment>
<evidence type="ECO:0000313" key="3">
    <source>
        <dbReference type="Proteomes" id="UP001501508"/>
    </source>
</evidence>
<dbReference type="SUPFAM" id="SSF55298">
    <property type="entry name" value="YjgF-like"/>
    <property type="match status" value="1"/>
</dbReference>
<name>A0ABP8M7Z3_9BACT</name>
<dbReference type="RefSeq" id="WP_345031544.1">
    <property type="nucleotide sequence ID" value="NZ_BAABEY010000032.1"/>
</dbReference>
<protein>
    <submittedName>
        <fullName evidence="2">RidA family protein</fullName>
    </submittedName>
</protein>
<dbReference type="PANTHER" id="PTHR11803:SF58">
    <property type="entry name" value="PROTEIN HMF1-RELATED"/>
    <property type="match status" value="1"/>
</dbReference>
<evidence type="ECO:0000256" key="1">
    <source>
        <dbReference type="ARBA" id="ARBA00010552"/>
    </source>
</evidence>
<accession>A0ABP8M7Z3</accession>
<evidence type="ECO:0000313" key="2">
    <source>
        <dbReference type="EMBL" id="GAA4444515.1"/>
    </source>
</evidence>
<dbReference type="CDD" id="cd00448">
    <property type="entry name" value="YjgF_YER057c_UK114_family"/>
    <property type="match status" value="1"/>
</dbReference>
<reference evidence="3" key="1">
    <citation type="journal article" date="2019" name="Int. J. Syst. Evol. Microbiol.">
        <title>The Global Catalogue of Microorganisms (GCM) 10K type strain sequencing project: providing services to taxonomists for standard genome sequencing and annotation.</title>
        <authorList>
            <consortium name="The Broad Institute Genomics Platform"/>
            <consortium name="The Broad Institute Genome Sequencing Center for Infectious Disease"/>
            <person name="Wu L."/>
            <person name="Ma J."/>
        </authorList>
    </citation>
    <scope>NUCLEOTIDE SEQUENCE [LARGE SCALE GENOMIC DNA]</scope>
    <source>
        <strain evidence="3">JCM 31920</strain>
    </source>
</reference>
<proteinExistence type="inferred from homology"/>
<keyword evidence="3" id="KW-1185">Reference proteome</keyword>
<dbReference type="PANTHER" id="PTHR11803">
    <property type="entry name" value="2-IMINOBUTANOATE/2-IMINOPROPANOATE DEAMINASE RIDA"/>
    <property type="match status" value="1"/>
</dbReference>
<sequence>MSNKKVVKGGNIPTSHLPFSPGVISGGHLYVSGQASTDSTGTIVVDTFEGECRRSFDNLKRIVEAAGAKMDDAVQVRNYVGKQEYLAEFNAIYREYFNEPYAARTTLIGCLGELLKFEVDAVFKLEE</sequence>